<dbReference type="WBParaSite" id="PSAMB.scaffold369size54312.g5218.t1">
    <property type="protein sequence ID" value="PSAMB.scaffold369size54312.g5218.t1"/>
    <property type="gene ID" value="PSAMB.scaffold369size54312.g5218"/>
</dbReference>
<evidence type="ECO:0000256" key="5">
    <source>
        <dbReference type="ARBA" id="ARBA00023040"/>
    </source>
</evidence>
<dbReference type="InterPro" id="IPR017452">
    <property type="entry name" value="GPCR_Rhodpsn_7TM"/>
</dbReference>
<evidence type="ECO:0000256" key="7">
    <source>
        <dbReference type="ARBA" id="ARBA00023170"/>
    </source>
</evidence>
<feature type="transmembrane region" description="Helical" evidence="9">
    <location>
        <begin position="44"/>
        <end position="67"/>
    </location>
</feature>
<keyword evidence="11" id="KW-1185">Reference proteome</keyword>
<dbReference type="InterPro" id="IPR050569">
    <property type="entry name" value="TAAR"/>
</dbReference>
<dbReference type="SUPFAM" id="SSF81321">
    <property type="entry name" value="Family A G protein-coupled receptor-like"/>
    <property type="match status" value="1"/>
</dbReference>
<evidence type="ECO:0000256" key="8">
    <source>
        <dbReference type="ARBA" id="ARBA00023224"/>
    </source>
</evidence>
<keyword evidence="5" id="KW-0297">G-protein coupled receptor</keyword>
<protein>
    <submittedName>
        <fullName evidence="12">G-protein coupled receptors family 1 profile domain-containing protein</fullName>
    </submittedName>
</protein>
<feature type="transmembrane region" description="Helical" evidence="9">
    <location>
        <begin position="87"/>
        <end position="105"/>
    </location>
</feature>
<accession>A0A914WC46</accession>
<keyword evidence="7" id="KW-0675">Receptor</keyword>
<feature type="transmembrane region" description="Helical" evidence="9">
    <location>
        <begin position="6"/>
        <end position="23"/>
    </location>
</feature>
<organism evidence="11 12">
    <name type="scientific">Plectus sambesii</name>
    <dbReference type="NCBI Taxonomy" id="2011161"/>
    <lineage>
        <taxon>Eukaryota</taxon>
        <taxon>Metazoa</taxon>
        <taxon>Ecdysozoa</taxon>
        <taxon>Nematoda</taxon>
        <taxon>Chromadorea</taxon>
        <taxon>Plectida</taxon>
        <taxon>Plectina</taxon>
        <taxon>Plectoidea</taxon>
        <taxon>Plectidae</taxon>
        <taxon>Plectus</taxon>
    </lineage>
</organism>
<keyword evidence="3 9" id="KW-0812">Transmembrane</keyword>
<dbReference type="PROSITE" id="PS50262">
    <property type="entry name" value="G_PROTEIN_RECEP_F1_2"/>
    <property type="match status" value="1"/>
</dbReference>
<feature type="domain" description="G-protein coupled receptors family 1 profile" evidence="10">
    <location>
        <begin position="1"/>
        <end position="110"/>
    </location>
</feature>
<evidence type="ECO:0000313" key="11">
    <source>
        <dbReference type="Proteomes" id="UP000887566"/>
    </source>
</evidence>
<dbReference type="CDD" id="cd00637">
    <property type="entry name" value="7tm_classA_rhodopsin-like"/>
    <property type="match status" value="1"/>
</dbReference>
<reference evidence="12" key="1">
    <citation type="submission" date="2022-11" db="UniProtKB">
        <authorList>
            <consortium name="WormBaseParasite"/>
        </authorList>
    </citation>
    <scope>IDENTIFICATION</scope>
</reference>
<dbReference type="Gene3D" id="1.20.1070.10">
    <property type="entry name" value="Rhodopsin 7-helix transmembrane proteins"/>
    <property type="match status" value="1"/>
</dbReference>
<evidence type="ECO:0000256" key="6">
    <source>
        <dbReference type="ARBA" id="ARBA00023136"/>
    </source>
</evidence>
<name>A0A914WC46_9BILA</name>
<dbReference type="AlphaFoldDB" id="A0A914WC46"/>
<evidence type="ECO:0000259" key="10">
    <source>
        <dbReference type="PROSITE" id="PS50262"/>
    </source>
</evidence>
<dbReference type="GO" id="GO:0005886">
    <property type="term" value="C:plasma membrane"/>
    <property type="evidence" value="ECO:0007669"/>
    <property type="project" value="UniProtKB-SubCell"/>
</dbReference>
<dbReference type="PANTHER" id="PTHR24249">
    <property type="entry name" value="HISTAMINE RECEPTOR-RELATED G-PROTEIN COUPLED RECEPTOR"/>
    <property type="match status" value="1"/>
</dbReference>
<keyword evidence="8" id="KW-0807">Transducer</keyword>
<evidence type="ECO:0000256" key="9">
    <source>
        <dbReference type="SAM" id="Phobius"/>
    </source>
</evidence>
<evidence type="ECO:0000313" key="12">
    <source>
        <dbReference type="WBParaSite" id="PSAMB.scaffold369size54312.g5218.t1"/>
    </source>
</evidence>
<dbReference type="Proteomes" id="UP000887566">
    <property type="component" value="Unplaced"/>
</dbReference>
<proteinExistence type="predicted"/>
<dbReference type="GO" id="GO:0004930">
    <property type="term" value="F:G protein-coupled receptor activity"/>
    <property type="evidence" value="ECO:0007669"/>
    <property type="project" value="UniProtKB-KW"/>
</dbReference>
<evidence type="ECO:0000256" key="1">
    <source>
        <dbReference type="ARBA" id="ARBA00004651"/>
    </source>
</evidence>
<keyword evidence="4 9" id="KW-1133">Transmembrane helix</keyword>
<evidence type="ECO:0000256" key="2">
    <source>
        <dbReference type="ARBA" id="ARBA00022475"/>
    </source>
</evidence>
<evidence type="ECO:0000256" key="3">
    <source>
        <dbReference type="ARBA" id="ARBA00022692"/>
    </source>
</evidence>
<dbReference type="PANTHER" id="PTHR24249:SF418">
    <property type="entry name" value="G-PROTEIN COUPLED RECEPTORS FAMILY 1 PROFILE DOMAIN-CONTAINING PROTEIN"/>
    <property type="match status" value="1"/>
</dbReference>
<keyword evidence="2" id="KW-1003">Cell membrane</keyword>
<keyword evidence="6 9" id="KW-0472">Membrane</keyword>
<comment type="subcellular location">
    <subcellularLocation>
        <location evidence="1">Cell membrane</location>
        <topology evidence="1">Multi-pass membrane protein</topology>
    </subcellularLocation>
</comment>
<sequence>MLVLIAVPLLLTGVVYIRIVSVLKSMHNHVNTRRQSFIRRRMKTVVTALLIVGTFLLGWFPGVVWMMITCQSCFLPLDWLFQNNPRLVWICGITVNGLFLSKGILNPTVYALRMPNIQQAFQRMCLLGGGKRWKSDSVMRRPTITNGSTMVFRNLLAHQLLPNQYGVESECIIRVDDQVTNL</sequence>
<evidence type="ECO:0000256" key="4">
    <source>
        <dbReference type="ARBA" id="ARBA00022989"/>
    </source>
</evidence>